<evidence type="ECO:0000256" key="7">
    <source>
        <dbReference type="ARBA" id="ARBA00024033"/>
    </source>
</evidence>
<evidence type="ECO:0000256" key="2">
    <source>
        <dbReference type="ARBA" id="ARBA00022475"/>
    </source>
</evidence>
<keyword evidence="5 9" id="KW-1133">Transmembrane helix</keyword>
<keyword evidence="3" id="KW-0808">Transferase</keyword>
<evidence type="ECO:0000256" key="5">
    <source>
        <dbReference type="ARBA" id="ARBA00022989"/>
    </source>
</evidence>
<dbReference type="Pfam" id="PF09594">
    <property type="entry name" value="GT87"/>
    <property type="match status" value="1"/>
</dbReference>
<dbReference type="RefSeq" id="WP_386051576.1">
    <property type="nucleotide sequence ID" value="NZ_JBHTKH010000002.1"/>
</dbReference>
<accession>A0ABW3MWI7</accession>
<keyword evidence="4 9" id="KW-0812">Transmembrane</keyword>
<dbReference type="Proteomes" id="UP001597046">
    <property type="component" value="Unassembled WGS sequence"/>
</dbReference>
<evidence type="ECO:0000256" key="1">
    <source>
        <dbReference type="ARBA" id="ARBA00004651"/>
    </source>
</evidence>
<feature type="transmembrane region" description="Helical" evidence="9">
    <location>
        <begin position="195"/>
        <end position="216"/>
    </location>
</feature>
<dbReference type="InterPro" id="IPR018584">
    <property type="entry name" value="GT87"/>
</dbReference>
<feature type="transmembrane region" description="Helical" evidence="9">
    <location>
        <begin position="326"/>
        <end position="342"/>
    </location>
</feature>
<comment type="caution">
    <text evidence="10">The sequence shown here is derived from an EMBL/GenBank/DDBJ whole genome shotgun (WGS) entry which is preliminary data.</text>
</comment>
<proteinExistence type="inferred from homology"/>
<organism evidence="10 11">
    <name type="scientific">Terrabacter terrigena</name>
    <dbReference type="NCBI Taxonomy" id="574718"/>
    <lineage>
        <taxon>Bacteria</taxon>
        <taxon>Bacillati</taxon>
        <taxon>Actinomycetota</taxon>
        <taxon>Actinomycetes</taxon>
        <taxon>Micrococcales</taxon>
        <taxon>Intrasporangiaceae</taxon>
        <taxon>Terrabacter</taxon>
    </lineage>
</organism>
<keyword evidence="6 9" id="KW-0472">Membrane</keyword>
<evidence type="ECO:0000313" key="11">
    <source>
        <dbReference type="Proteomes" id="UP001597046"/>
    </source>
</evidence>
<feature type="transmembrane region" description="Helical" evidence="9">
    <location>
        <begin position="161"/>
        <end position="183"/>
    </location>
</feature>
<reference evidence="11" key="1">
    <citation type="journal article" date="2019" name="Int. J. Syst. Evol. Microbiol.">
        <title>The Global Catalogue of Microorganisms (GCM) 10K type strain sequencing project: providing services to taxonomists for standard genome sequencing and annotation.</title>
        <authorList>
            <consortium name="The Broad Institute Genomics Platform"/>
            <consortium name="The Broad Institute Genome Sequencing Center for Infectious Disease"/>
            <person name="Wu L."/>
            <person name="Ma J."/>
        </authorList>
    </citation>
    <scope>NUCLEOTIDE SEQUENCE [LARGE SCALE GENOMIC DNA]</scope>
    <source>
        <strain evidence="11">CCUG 57508</strain>
    </source>
</reference>
<evidence type="ECO:0000256" key="8">
    <source>
        <dbReference type="SAM" id="MobiDB-lite"/>
    </source>
</evidence>
<protein>
    <submittedName>
        <fullName evidence="10">Glycosyltransferase 87 family protein</fullName>
    </submittedName>
</protein>
<feature type="region of interest" description="Disordered" evidence="8">
    <location>
        <begin position="383"/>
        <end position="404"/>
    </location>
</feature>
<feature type="transmembrane region" description="Helical" evidence="9">
    <location>
        <begin position="87"/>
        <end position="108"/>
    </location>
</feature>
<feature type="transmembrane region" description="Helical" evidence="9">
    <location>
        <begin position="135"/>
        <end position="155"/>
    </location>
</feature>
<gene>
    <name evidence="10" type="ORF">ACFQ2V_05765</name>
</gene>
<comment type="similarity">
    <text evidence="7">Belongs to the glycosyltransferase 87 family.</text>
</comment>
<evidence type="ECO:0000313" key="10">
    <source>
        <dbReference type="EMBL" id="MFD1053809.1"/>
    </source>
</evidence>
<comment type="subcellular location">
    <subcellularLocation>
        <location evidence="1">Cell membrane</location>
        <topology evidence="1">Multi-pass membrane protein</topology>
    </subcellularLocation>
</comment>
<feature type="transmembrane region" description="Helical" evidence="9">
    <location>
        <begin position="354"/>
        <end position="372"/>
    </location>
</feature>
<feature type="transmembrane region" description="Helical" evidence="9">
    <location>
        <begin position="12"/>
        <end position="29"/>
    </location>
</feature>
<keyword evidence="2" id="KW-1003">Cell membrane</keyword>
<sequence length="404" mass="43229">MQIAMSRPVTRLVTVLAIVVTAMFGWVQWRTVDTGIWVDLDVYVMGARTLLDGGDLYAVASGVDLRFTYSPFAAAVFVPLALLPVGAARFVLTAASAAALAIVITVVARRLELRPASIAWLVVATAALEPIMRNLLLGQVNLILMAMVVIDLLVLPTRRRGFLIGIAAGIKLTPAVFVVYFLLKRDWASLVRTGIGFAASVAVGWLVAPAASASFWGGGFLGLSKFGSDAVVGTDNQSLLAAALRLLGRPELPLVAQAALALAGVALGAAAARHSLRQRGPGAEVSAVVWIAFGGLLGSPVSWSHHWVWVIVVLAVFAARRQAVRAALVLLLFWYPIIWMTYTEQPFGELTFPWWKAALSCVYVIVGLAILIREATRSVAPTRAQRVPGHRASQEQSERVPSVP</sequence>
<evidence type="ECO:0000256" key="3">
    <source>
        <dbReference type="ARBA" id="ARBA00022679"/>
    </source>
</evidence>
<evidence type="ECO:0000256" key="4">
    <source>
        <dbReference type="ARBA" id="ARBA00022692"/>
    </source>
</evidence>
<name>A0ABW3MWI7_9MICO</name>
<evidence type="ECO:0000256" key="9">
    <source>
        <dbReference type="SAM" id="Phobius"/>
    </source>
</evidence>
<evidence type="ECO:0000256" key="6">
    <source>
        <dbReference type="ARBA" id="ARBA00023136"/>
    </source>
</evidence>
<keyword evidence="11" id="KW-1185">Reference proteome</keyword>
<dbReference type="EMBL" id="JBHTKH010000002">
    <property type="protein sequence ID" value="MFD1053809.1"/>
    <property type="molecule type" value="Genomic_DNA"/>
</dbReference>